<keyword evidence="3" id="KW-1185">Reference proteome</keyword>
<comment type="caution">
    <text evidence="2">The sequence shown here is derived from an EMBL/GenBank/DDBJ whole genome shotgun (WGS) entry which is preliminary data.</text>
</comment>
<evidence type="ECO:0000256" key="1">
    <source>
        <dbReference type="SAM" id="Phobius"/>
    </source>
</evidence>
<keyword evidence="1" id="KW-0472">Membrane</keyword>
<gene>
    <name evidence="2" type="ORF">HYH03_018051</name>
</gene>
<sequence length="77" mass="8376">MFTRFVMARGGVLASDVSKAIKRRGVKRAMFLNPTVLWCLVAVLFGLPCLRPSKVSETVTAAFVPERHSVPASCPCP</sequence>
<reference evidence="2" key="1">
    <citation type="journal article" date="2020" name="bioRxiv">
        <title>Comparative genomics of Chlamydomonas.</title>
        <authorList>
            <person name="Craig R.J."/>
            <person name="Hasan A.R."/>
            <person name="Ness R.W."/>
            <person name="Keightley P.D."/>
        </authorList>
    </citation>
    <scope>NUCLEOTIDE SEQUENCE</scope>
    <source>
        <strain evidence="2">CCAP 11/70</strain>
    </source>
</reference>
<evidence type="ECO:0000313" key="3">
    <source>
        <dbReference type="Proteomes" id="UP000612055"/>
    </source>
</evidence>
<dbReference type="Proteomes" id="UP000612055">
    <property type="component" value="Unassembled WGS sequence"/>
</dbReference>
<protein>
    <submittedName>
        <fullName evidence="2">Uncharacterized protein</fullName>
    </submittedName>
</protein>
<organism evidence="2 3">
    <name type="scientific">Edaphochlamys debaryana</name>
    <dbReference type="NCBI Taxonomy" id="47281"/>
    <lineage>
        <taxon>Eukaryota</taxon>
        <taxon>Viridiplantae</taxon>
        <taxon>Chlorophyta</taxon>
        <taxon>core chlorophytes</taxon>
        <taxon>Chlorophyceae</taxon>
        <taxon>CS clade</taxon>
        <taxon>Chlamydomonadales</taxon>
        <taxon>Chlamydomonadales incertae sedis</taxon>
        <taxon>Edaphochlamys</taxon>
    </lineage>
</organism>
<name>A0A835XHV4_9CHLO</name>
<dbReference type="EMBL" id="JAEHOE010000191">
    <property type="protein sequence ID" value="KAG2483068.1"/>
    <property type="molecule type" value="Genomic_DNA"/>
</dbReference>
<accession>A0A835XHV4</accession>
<feature type="transmembrane region" description="Helical" evidence="1">
    <location>
        <begin position="29"/>
        <end position="47"/>
    </location>
</feature>
<proteinExistence type="predicted"/>
<keyword evidence="1" id="KW-1133">Transmembrane helix</keyword>
<keyword evidence="1" id="KW-0812">Transmembrane</keyword>
<evidence type="ECO:0000313" key="2">
    <source>
        <dbReference type="EMBL" id="KAG2483068.1"/>
    </source>
</evidence>
<dbReference type="AlphaFoldDB" id="A0A835XHV4"/>